<dbReference type="SUPFAM" id="SSF48576">
    <property type="entry name" value="Terpenoid synthases"/>
    <property type="match status" value="1"/>
</dbReference>
<sequence>MVAEKHEHIFRNGSKTYYFSSRFFPPVVRRDVYALYGFVRVADNLVDDQPVDPDAFHAFRKTYTEALTSGKASGDVIIDAFLELQNRKHFDPAWTEAFLDSMEHDLSARTCESLDEVLTYIYGSAEVIGLYMARIMDLSEEAFGYAVMLGRAMQYINFIRDIKEDLEIGRRYLPLGGSGLTSLDSEYVQQHPEQFKTFIRDEIKRYQHWQKEAQKGYRFIPRRYRIPIMTAADMYCWTAHQIAKDPFIVFEKKVKPPKARILRKGIAHSIGVALPCRIVANQKG</sequence>
<dbReference type="Pfam" id="PF00494">
    <property type="entry name" value="SQS_PSY"/>
    <property type="match status" value="1"/>
</dbReference>
<dbReference type="GO" id="GO:0004311">
    <property type="term" value="F:geranylgeranyl diphosphate synthase activity"/>
    <property type="evidence" value="ECO:0007669"/>
    <property type="project" value="InterPro"/>
</dbReference>
<dbReference type="InterPro" id="IPR033904">
    <property type="entry name" value="Trans_IPPS_HH"/>
</dbReference>
<dbReference type="InterPro" id="IPR002060">
    <property type="entry name" value="Squ/phyt_synthse"/>
</dbReference>
<dbReference type="EC" id="2.5.1.32" evidence="2"/>
<dbReference type="GO" id="GO:0016117">
    <property type="term" value="P:carotenoid biosynthetic process"/>
    <property type="evidence" value="ECO:0007669"/>
    <property type="project" value="UniProtKB-ARBA"/>
</dbReference>
<dbReference type="SFLD" id="SFLDG01212">
    <property type="entry name" value="Phytoene_synthase_like"/>
    <property type="match status" value="1"/>
</dbReference>
<dbReference type="OrthoDB" id="9787280at2"/>
<dbReference type="KEGG" id="sbu:SpiBuddy_2689"/>
<dbReference type="Proteomes" id="UP000008466">
    <property type="component" value="Chromosome"/>
</dbReference>
<name>F0RSN9_SPHGB</name>
<dbReference type="SFLD" id="SFLDS00005">
    <property type="entry name" value="Isoprenoid_Synthase_Type_I"/>
    <property type="match status" value="1"/>
</dbReference>
<dbReference type="PANTHER" id="PTHR31480">
    <property type="entry name" value="BIFUNCTIONAL LYCOPENE CYCLASE/PHYTOENE SYNTHASE"/>
    <property type="match status" value="1"/>
</dbReference>
<proteinExistence type="predicted"/>
<dbReference type="PROSITE" id="PS01045">
    <property type="entry name" value="SQUALEN_PHYTOEN_SYN_2"/>
    <property type="match status" value="1"/>
</dbReference>
<dbReference type="CDD" id="cd00683">
    <property type="entry name" value="Trans_IPPS_HH"/>
    <property type="match status" value="1"/>
</dbReference>
<dbReference type="GO" id="GO:0051996">
    <property type="term" value="F:squalene synthase [NAD(P)H] activity"/>
    <property type="evidence" value="ECO:0007669"/>
    <property type="project" value="InterPro"/>
</dbReference>
<dbReference type="RefSeq" id="WP_013608342.1">
    <property type="nucleotide sequence ID" value="NC_015152.1"/>
</dbReference>
<evidence type="ECO:0000313" key="2">
    <source>
        <dbReference type="EMBL" id="ADY14498.1"/>
    </source>
</evidence>
<keyword evidence="1 2" id="KW-0808">Transferase</keyword>
<dbReference type="InterPro" id="IPR044843">
    <property type="entry name" value="Trans_IPPS_bact-type"/>
</dbReference>
<dbReference type="EMBL" id="CP002541">
    <property type="protein sequence ID" value="ADY14498.1"/>
    <property type="molecule type" value="Genomic_DNA"/>
</dbReference>
<keyword evidence="3" id="KW-1185">Reference proteome</keyword>
<evidence type="ECO:0000313" key="3">
    <source>
        <dbReference type="Proteomes" id="UP000008466"/>
    </source>
</evidence>
<protein>
    <submittedName>
        <fullName evidence="2">Phytoene synthase</fullName>
        <ecNumber evidence="2">2.5.1.32</ecNumber>
    </submittedName>
</protein>
<gene>
    <name evidence="2" type="ordered locus">SpiBuddy_2689</name>
</gene>
<dbReference type="InterPro" id="IPR019845">
    <property type="entry name" value="Squalene/phytoene_synthase_CS"/>
</dbReference>
<evidence type="ECO:0000256" key="1">
    <source>
        <dbReference type="ARBA" id="ARBA00022679"/>
    </source>
</evidence>
<dbReference type="Gene3D" id="1.10.600.10">
    <property type="entry name" value="Farnesyl Diphosphate Synthase"/>
    <property type="match status" value="1"/>
</dbReference>
<dbReference type="eggNOG" id="COG1562">
    <property type="taxonomic scope" value="Bacteria"/>
</dbReference>
<dbReference type="AlphaFoldDB" id="F0RSN9"/>
<dbReference type="STRING" id="158189.SpiBuddy_2689"/>
<dbReference type="InterPro" id="IPR008949">
    <property type="entry name" value="Isoprenoid_synthase_dom_sf"/>
</dbReference>
<dbReference type="SFLD" id="SFLDG01018">
    <property type="entry name" value="Squalene/Phytoene_Synthase_Lik"/>
    <property type="match status" value="1"/>
</dbReference>
<organism evidence="2 3">
    <name type="scientific">Sphaerochaeta globosa (strain ATCC BAA-1886 / DSM 22777 / Buddy)</name>
    <name type="common">Spirochaeta sp. (strain Buddy)</name>
    <dbReference type="NCBI Taxonomy" id="158189"/>
    <lineage>
        <taxon>Bacteria</taxon>
        <taxon>Pseudomonadati</taxon>
        <taxon>Spirochaetota</taxon>
        <taxon>Spirochaetia</taxon>
        <taxon>Spirochaetales</taxon>
        <taxon>Sphaerochaetaceae</taxon>
        <taxon>Sphaerochaeta</taxon>
    </lineage>
</organism>
<dbReference type="HOGENOM" id="CLU_037269_1_2_12"/>
<accession>F0RSN9</accession>
<reference evidence="3" key="1">
    <citation type="submission" date="2011-02" db="EMBL/GenBank/DDBJ databases">
        <title>Complete sequence of Spirochaeta sp. Buddy.</title>
        <authorList>
            <person name="Lucas S."/>
            <person name="Copeland A."/>
            <person name="Lapidus A."/>
            <person name="Cheng J.-F."/>
            <person name="Goodwin L."/>
            <person name="Pitluck S."/>
            <person name="Zeytun A."/>
            <person name="Detter J.C."/>
            <person name="Han C."/>
            <person name="Tapia R."/>
            <person name="Land M."/>
            <person name="Hauser L."/>
            <person name="Kyrpides N."/>
            <person name="Ivanova N."/>
            <person name="Mikhailova N."/>
            <person name="Pagani I."/>
            <person name="Ritalahti K.M."/>
            <person name="Loeffler F.E."/>
            <person name="Woyke T."/>
        </authorList>
    </citation>
    <scope>NUCLEOTIDE SEQUENCE [LARGE SCALE GENOMIC DNA]</scope>
    <source>
        <strain evidence="3">ATCC BAA-1886 / DSM 22777 / Buddy</strain>
    </source>
</reference>